<evidence type="ECO:0000313" key="4">
    <source>
        <dbReference type="EMBL" id="MBU9845645.1"/>
    </source>
</evidence>
<dbReference type="Proteomes" id="UP000739284">
    <property type="component" value="Unassembled WGS sequence"/>
</dbReference>
<dbReference type="NCBIfam" id="NF008623">
    <property type="entry name" value="PRK11609.1"/>
    <property type="match status" value="1"/>
</dbReference>
<keyword evidence="2 4" id="KW-0378">Hydrolase</keyword>
<evidence type="ECO:0000313" key="5">
    <source>
        <dbReference type="Proteomes" id="UP000739284"/>
    </source>
</evidence>
<dbReference type="RefSeq" id="WP_217149335.1">
    <property type="nucleotide sequence ID" value="NZ_JAFMOY010000124.1"/>
</dbReference>
<accession>A0ABS6LFJ7</accession>
<evidence type="ECO:0000256" key="2">
    <source>
        <dbReference type="ARBA" id="ARBA00022801"/>
    </source>
</evidence>
<proteinExistence type="inferred from homology"/>
<protein>
    <submittedName>
        <fullName evidence="4">Bifunctional nicotinamidase/pyrazinamidase</fullName>
        <ecNumber evidence="4">3.5.1.-</ecNumber>
        <ecNumber evidence="4">3.5.1.19</ecNumber>
    </submittedName>
</protein>
<evidence type="ECO:0000259" key="3">
    <source>
        <dbReference type="Pfam" id="PF00857"/>
    </source>
</evidence>
<dbReference type="EMBL" id="JAFMOY010000124">
    <property type="protein sequence ID" value="MBU9845645.1"/>
    <property type="molecule type" value="Genomic_DNA"/>
</dbReference>
<dbReference type="PANTHER" id="PTHR11080:SF2">
    <property type="entry name" value="LD05707P"/>
    <property type="match status" value="1"/>
</dbReference>
<name>A0ABS6LFJ7_9GAMM</name>
<keyword evidence="5" id="KW-1185">Reference proteome</keyword>
<dbReference type="Pfam" id="PF00857">
    <property type="entry name" value="Isochorismatase"/>
    <property type="match status" value="1"/>
</dbReference>
<comment type="caution">
    <text evidence="4">The sequence shown here is derived from an EMBL/GenBank/DDBJ whole genome shotgun (WGS) entry which is preliminary data.</text>
</comment>
<dbReference type="EC" id="3.5.1.-" evidence="4"/>
<feature type="domain" description="Isochorismatase-like" evidence="3">
    <location>
        <begin position="3"/>
        <end position="203"/>
    </location>
</feature>
<organism evidence="4 5">
    <name type="scientific">Rahnella ecdela</name>
    <dbReference type="NCBI Taxonomy" id="2816250"/>
    <lineage>
        <taxon>Bacteria</taxon>
        <taxon>Pseudomonadati</taxon>
        <taxon>Pseudomonadota</taxon>
        <taxon>Gammaproteobacteria</taxon>
        <taxon>Enterobacterales</taxon>
        <taxon>Yersiniaceae</taxon>
        <taxon>Rahnella</taxon>
    </lineage>
</organism>
<reference evidence="4 5" key="1">
    <citation type="submission" date="2021-03" db="EMBL/GenBank/DDBJ databases">
        <title>Five novel Rahnella species.</title>
        <authorList>
            <person name="Brady C."/>
            <person name="Asselin J."/>
            <person name="Beer S."/>
            <person name="Bruberg M.B."/>
            <person name="Crampton B."/>
            <person name="Venter S."/>
            <person name="Arnold D."/>
            <person name="Denman S."/>
        </authorList>
    </citation>
    <scope>NUCLEOTIDE SEQUENCE [LARGE SCALE GENOMIC DNA]</scope>
    <source>
        <strain evidence="4 5">FRB 231</strain>
    </source>
</reference>
<evidence type="ECO:0000256" key="1">
    <source>
        <dbReference type="ARBA" id="ARBA00006336"/>
    </source>
</evidence>
<dbReference type="CDD" id="cd01011">
    <property type="entry name" value="nicotinamidase"/>
    <property type="match status" value="1"/>
</dbReference>
<dbReference type="GO" id="GO:0008936">
    <property type="term" value="F:nicotinamidase activity"/>
    <property type="evidence" value="ECO:0007669"/>
    <property type="project" value="UniProtKB-EC"/>
</dbReference>
<dbReference type="InterPro" id="IPR052347">
    <property type="entry name" value="Isochorismatase_Nicotinamidase"/>
</dbReference>
<dbReference type="EC" id="3.5.1.19" evidence="4"/>
<sequence length="209" mass="22514">MKSALLLVDLQNDFCRGGALAVTDGDATIAVANQMMAWCKSQDIAVLVSQDWHPAGHRSFAINSQAEPWTLGELNGLPQVWWPVHCVQQEPGAEFHPSLNLPLVDFVVQKGTNPDIDSYSAFFDNGHRAATVLNDWLKAAKVTHLYVMGLATDYCVKFTVLDALAQGYEVTLLTDGCRGVNLQPEDSAEAVEAMRVAGAVISTSGAVLA</sequence>
<comment type="similarity">
    <text evidence="1">Belongs to the isochorismatase family.</text>
</comment>
<dbReference type="InterPro" id="IPR000868">
    <property type="entry name" value="Isochorismatase-like_dom"/>
</dbReference>
<gene>
    <name evidence="4" type="primary">pncA</name>
    <name evidence="4" type="ORF">J1784_11560</name>
</gene>
<dbReference type="PANTHER" id="PTHR11080">
    <property type="entry name" value="PYRAZINAMIDASE/NICOTINAMIDASE"/>
    <property type="match status" value="1"/>
</dbReference>